<reference evidence="1" key="1">
    <citation type="submission" date="2023-06" db="EMBL/GenBank/DDBJ databases">
        <authorList>
            <person name="Kurt Z."/>
        </authorList>
    </citation>
    <scope>NUCLEOTIDE SEQUENCE</scope>
</reference>
<sequence length="103" mass="11693">MISRAEIFESKETCQHCVKNMLLSNQSKFRALNAENKTNYCTTLLTDIQKLNSFGGQSILDIKYSINCSNFNLLAVSSFIDELNNKQYLRNLVLTSLYSGQQA</sequence>
<dbReference type="EMBL" id="CAXDID020000424">
    <property type="protein sequence ID" value="CAL6089996.1"/>
    <property type="molecule type" value="Genomic_DNA"/>
</dbReference>
<evidence type="ECO:0000313" key="2">
    <source>
        <dbReference type="EMBL" id="CAL6089996.1"/>
    </source>
</evidence>
<evidence type="ECO:0000313" key="3">
    <source>
        <dbReference type="Proteomes" id="UP001642409"/>
    </source>
</evidence>
<evidence type="ECO:0000313" key="1">
    <source>
        <dbReference type="EMBL" id="CAI9919461.1"/>
    </source>
</evidence>
<proteinExistence type="predicted"/>
<comment type="caution">
    <text evidence="1">The sequence shown here is derived from an EMBL/GenBank/DDBJ whole genome shotgun (WGS) entry which is preliminary data.</text>
</comment>
<dbReference type="Proteomes" id="UP001642409">
    <property type="component" value="Unassembled WGS sequence"/>
</dbReference>
<protein>
    <submittedName>
        <fullName evidence="2">Hypothetical_protein</fullName>
    </submittedName>
</protein>
<dbReference type="AlphaFoldDB" id="A0AA86NHN6"/>
<accession>A0AA86NHN6</accession>
<dbReference type="EMBL" id="CATOUU010000174">
    <property type="protein sequence ID" value="CAI9919461.1"/>
    <property type="molecule type" value="Genomic_DNA"/>
</dbReference>
<gene>
    <name evidence="2" type="ORF">HINF_LOCUS65098</name>
    <name evidence="1" type="ORF">HINF_LOCUS7106</name>
</gene>
<keyword evidence="3" id="KW-1185">Reference proteome</keyword>
<reference evidence="2 3" key="2">
    <citation type="submission" date="2024-07" db="EMBL/GenBank/DDBJ databases">
        <authorList>
            <person name="Akdeniz Z."/>
        </authorList>
    </citation>
    <scope>NUCLEOTIDE SEQUENCE [LARGE SCALE GENOMIC DNA]</scope>
</reference>
<name>A0AA86NHN6_9EUKA</name>
<organism evidence="1">
    <name type="scientific">Hexamita inflata</name>
    <dbReference type="NCBI Taxonomy" id="28002"/>
    <lineage>
        <taxon>Eukaryota</taxon>
        <taxon>Metamonada</taxon>
        <taxon>Diplomonadida</taxon>
        <taxon>Hexamitidae</taxon>
        <taxon>Hexamitinae</taxon>
        <taxon>Hexamita</taxon>
    </lineage>
</organism>